<proteinExistence type="inferred from homology"/>
<evidence type="ECO:0000256" key="4">
    <source>
        <dbReference type="ARBA" id="ARBA00022777"/>
    </source>
</evidence>
<evidence type="ECO:0000256" key="2">
    <source>
        <dbReference type="ARBA" id="ARBA00022679"/>
    </source>
</evidence>
<comment type="caution">
    <text evidence="7">The sequence shown here is derived from an EMBL/GenBank/DDBJ whole genome shotgun (WGS) entry which is preliminary data.</text>
</comment>
<keyword evidence="5" id="KW-0067">ATP-binding</keyword>
<keyword evidence="8" id="KW-1185">Reference proteome</keyword>
<dbReference type="InterPro" id="IPR000403">
    <property type="entry name" value="PI3/4_kinase_cat_dom"/>
</dbReference>
<evidence type="ECO:0000256" key="1">
    <source>
        <dbReference type="ARBA" id="ARBA00008941"/>
    </source>
</evidence>
<dbReference type="Proteomes" id="UP001642464">
    <property type="component" value="Unassembled WGS sequence"/>
</dbReference>
<keyword evidence="3" id="KW-0547">Nucleotide-binding</keyword>
<protein>
    <submittedName>
        <fullName evidence="7">Phosphatidylinositol 4-kinase gamma 5 (AtPI4Kgamma5) (PI-4Kgamma5) (PI4K gamma 5)</fullName>
    </submittedName>
</protein>
<evidence type="ECO:0000256" key="5">
    <source>
        <dbReference type="ARBA" id="ARBA00022840"/>
    </source>
</evidence>
<evidence type="ECO:0000313" key="7">
    <source>
        <dbReference type="EMBL" id="CAK9052202.1"/>
    </source>
</evidence>
<gene>
    <name evidence="7" type="ORF">SCF082_LOCUS28586</name>
</gene>
<name>A0ABP0MND4_9DINO</name>
<reference evidence="7 8" key="1">
    <citation type="submission" date="2024-02" db="EMBL/GenBank/DDBJ databases">
        <authorList>
            <person name="Chen Y."/>
            <person name="Shah S."/>
            <person name="Dougan E. K."/>
            <person name="Thang M."/>
            <person name="Chan C."/>
        </authorList>
    </citation>
    <scope>NUCLEOTIDE SEQUENCE [LARGE SCALE GENOMIC DNA]</scope>
</reference>
<accession>A0ABP0MND4</accession>
<sequence length="544" mass="59185">MMSSPKELRPDGLRSWLEKLGLEHLEPEVIAWCTEQGAVFLEELAEHAADLAEHLELSESACARLVGGAQGALAAVLPNSGGGQKPELSSLRTVSTAPGGKATTVAGLGKRSASICPALTIEAAYKDGLPRTQSAFPCWKDPVSGEDAINRTATVQVEGLLCGVFSNLQIKDRSLSVREVPRKDAHIKEKELTEDKDEIEELERGGSRPSLFHTDTLGNFNGFSNRALLKEKIEAGVSSTSLDHGQTGTVYALEAGDDKIAVFKPVDGEKFSRKSLDAGSGAVREEAVYLVDRMCGSKAGVPVSSRATIKVGEDVMEGSVQAFMMEVQGFIEDYAMPRDLERAHAFVAQENAEALALLDMRVFNMDRHPGNLLLLKEEKPHTLGPIDHGCCLPPWWSLSEAIFDAWISWPQLRTQPSEQAIQLLKTAKEKLKDTCKMLKDAGLEESAVITLRLCTSLVYIGVVELGRTISDIAALMLRDEDKEPQELSWLEERVMSAAKMAGAPCSLQATARGDPEMVVEEPNSLKVDVFLESLESAFRTDLKV</sequence>
<evidence type="ECO:0000256" key="3">
    <source>
        <dbReference type="ARBA" id="ARBA00022741"/>
    </source>
</evidence>
<evidence type="ECO:0000313" key="8">
    <source>
        <dbReference type="Proteomes" id="UP001642464"/>
    </source>
</evidence>
<comment type="similarity">
    <text evidence="1">Belongs to the PI3/PI4-kinase family. Type II PI4K subfamily.</text>
</comment>
<dbReference type="PANTHER" id="PTHR45800:SF11">
    <property type="entry name" value="PHOSPHATIDYLINOSITOL 3-KINASE-RELATED PROTEIN KINASE"/>
    <property type="match status" value="1"/>
</dbReference>
<evidence type="ECO:0000259" key="6">
    <source>
        <dbReference type="Pfam" id="PF00454"/>
    </source>
</evidence>
<keyword evidence="2" id="KW-0808">Transferase</keyword>
<dbReference type="Pfam" id="PF00454">
    <property type="entry name" value="PI3_PI4_kinase"/>
    <property type="match status" value="1"/>
</dbReference>
<dbReference type="EMBL" id="CAXAMM010022558">
    <property type="protein sequence ID" value="CAK9052202.1"/>
    <property type="molecule type" value="Genomic_DNA"/>
</dbReference>
<feature type="domain" description="PI3K/PI4K catalytic" evidence="6">
    <location>
        <begin position="332"/>
        <end position="397"/>
    </location>
</feature>
<dbReference type="PANTHER" id="PTHR45800">
    <property type="entry name" value="PHOSPHATIDYLINOSITOL 4-KINASE GAMMA"/>
    <property type="match status" value="1"/>
</dbReference>
<organism evidence="7 8">
    <name type="scientific">Durusdinium trenchii</name>
    <dbReference type="NCBI Taxonomy" id="1381693"/>
    <lineage>
        <taxon>Eukaryota</taxon>
        <taxon>Sar</taxon>
        <taxon>Alveolata</taxon>
        <taxon>Dinophyceae</taxon>
        <taxon>Suessiales</taxon>
        <taxon>Symbiodiniaceae</taxon>
        <taxon>Durusdinium</taxon>
    </lineage>
</organism>
<dbReference type="InterPro" id="IPR044571">
    <property type="entry name" value="P4KG1-8"/>
</dbReference>
<keyword evidence="4" id="KW-0418">Kinase</keyword>